<feature type="region of interest" description="Disordered" evidence="1">
    <location>
        <begin position="225"/>
        <end position="260"/>
    </location>
</feature>
<evidence type="ECO:0000313" key="3">
    <source>
        <dbReference type="Proteomes" id="UP000198287"/>
    </source>
</evidence>
<gene>
    <name evidence="2" type="ORF">Fcan01_05875</name>
</gene>
<sequence length="277" mass="29338">MPIIGKMPLYKRPIIAGKDKLTVAVSSDNSQVVASSAVAVSAASHYDDTAPGYVESFSHHTMSTSSSFDHPPREHSTYVPANKTIDDGHNNAFVPVSTVAPVVGLRPDTDLKPPGEKEAPGGTNLPDDLQQALDIIYRGGGSGKPITVPPPNFPQATVPPPRLPPPMMGVPPPAGQAPYDYTAIQSAFSSSTNYYEPYQMPFDGYGASASDMEEISVAGNVPAVENPVADKHEKDKMETSSSSTLKTVAGLETGDDDDMDDLRMLGIDVDDVAVVRK</sequence>
<dbReference type="AlphaFoldDB" id="A0A226ERS1"/>
<reference evidence="2 3" key="1">
    <citation type="submission" date="2015-12" db="EMBL/GenBank/DDBJ databases">
        <title>The genome of Folsomia candida.</title>
        <authorList>
            <person name="Faddeeva A."/>
            <person name="Derks M.F."/>
            <person name="Anvar Y."/>
            <person name="Smit S."/>
            <person name="Van Straalen N."/>
            <person name="Roelofs D."/>
        </authorList>
    </citation>
    <scope>NUCLEOTIDE SEQUENCE [LARGE SCALE GENOMIC DNA]</scope>
    <source>
        <strain evidence="2 3">VU population</strain>
        <tissue evidence="2">Whole body</tissue>
    </source>
</reference>
<protein>
    <submittedName>
        <fullName evidence="2">Uncharacterized protein</fullName>
    </submittedName>
</protein>
<organism evidence="2 3">
    <name type="scientific">Folsomia candida</name>
    <name type="common">Springtail</name>
    <dbReference type="NCBI Taxonomy" id="158441"/>
    <lineage>
        <taxon>Eukaryota</taxon>
        <taxon>Metazoa</taxon>
        <taxon>Ecdysozoa</taxon>
        <taxon>Arthropoda</taxon>
        <taxon>Hexapoda</taxon>
        <taxon>Collembola</taxon>
        <taxon>Entomobryomorpha</taxon>
        <taxon>Isotomoidea</taxon>
        <taxon>Isotomidae</taxon>
        <taxon>Proisotominae</taxon>
        <taxon>Folsomia</taxon>
    </lineage>
</organism>
<accession>A0A226ERS1</accession>
<evidence type="ECO:0000256" key="1">
    <source>
        <dbReference type="SAM" id="MobiDB-lite"/>
    </source>
</evidence>
<dbReference type="EMBL" id="LNIX01000002">
    <property type="protein sequence ID" value="OXA59857.1"/>
    <property type="molecule type" value="Genomic_DNA"/>
</dbReference>
<keyword evidence="3" id="KW-1185">Reference proteome</keyword>
<feature type="region of interest" description="Disordered" evidence="1">
    <location>
        <begin position="104"/>
        <end position="127"/>
    </location>
</feature>
<proteinExistence type="predicted"/>
<comment type="caution">
    <text evidence="2">The sequence shown here is derived from an EMBL/GenBank/DDBJ whole genome shotgun (WGS) entry which is preliminary data.</text>
</comment>
<dbReference type="Proteomes" id="UP000198287">
    <property type="component" value="Unassembled WGS sequence"/>
</dbReference>
<name>A0A226ERS1_FOLCA</name>
<evidence type="ECO:0000313" key="2">
    <source>
        <dbReference type="EMBL" id="OXA59857.1"/>
    </source>
</evidence>
<feature type="compositionally biased region" description="Basic and acidic residues" evidence="1">
    <location>
        <begin position="228"/>
        <end position="238"/>
    </location>
</feature>
<feature type="compositionally biased region" description="Basic and acidic residues" evidence="1">
    <location>
        <begin position="107"/>
        <end position="119"/>
    </location>
</feature>